<dbReference type="GO" id="GO:0003677">
    <property type="term" value="F:DNA binding"/>
    <property type="evidence" value="ECO:0007669"/>
    <property type="project" value="InterPro"/>
</dbReference>
<dbReference type="InterPro" id="IPR007492">
    <property type="entry name" value="LytTR_DNA-bd_dom"/>
</dbReference>
<reference evidence="2 3" key="1">
    <citation type="submission" date="2018-11" db="EMBL/GenBank/DDBJ databases">
        <title>Novel bacteria species description.</title>
        <authorList>
            <person name="Han J.-H."/>
        </authorList>
    </citation>
    <scope>NUCLEOTIDE SEQUENCE [LARGE SCALE GENOMIC DNA]</scope>
    <source>
        <strain evidence="2 3">KCTC23259</strain>
    </source>
</reference>
<keyword evidence="3" id="KW-1185">Reference proteome</keyword>
<dbReference type="Gene3D" id="2.40.50.1020">
    <property type="entry name" value="LytTr DNA-binding domain"/>
    <property type="match status" value="1"/>
</dbReference>
<protein>
    <submittedName>
        <fullName evidence="2">LytTR family transcriptional regulator</fullName>
    </submittedName>
</protein>
<feature type="domain" description="HTH LytTR-type" evidence="1">
    <location>
        <begin position="8"/>
        <end position="103"/>
    </location>
</feature>
<gene>
    <name evidence="2" type="ORF">EGI31_07385</name>
</gene>
<dbReference type="RefSeq" id="WP_255036548.1">
    <property type="nucleotide sequence ID" value="NZ_RJUF01000015.1"/>
</dbReference>
<organism evidence="2 3">
    <name type="scientific">Lacihabitans soyangensis</name>
    <dbReference type="NCBI Taxonomy" id="869394"/>
    <lineage>
        <taxon>Bacteria</taxon>
        <taxon>Pseudomonadati</taxon>
        <taxon>Bacteroidota</taxon>
        <taxon>Cytophagia</taxon>
        <taxon>Cytophagales</taxon>
        <taxon>Leadbetterellaceae</taxon>
        <taxon>Lacihabitans</taxon>
    </lineage>
</organism>
<dbReference type="Pfam" id="PF04397">
    <property type="entry name" value="LytTR"/>
    <property type="match status" value="1"/>
</dbReference>
<name>A0AAE3KWF0_9BACT</name>
<dbReference type="AlphaFoldDB" id="A0AAE3KWF0"/>
<dbReference type="SMART" id="SM00850">
    <property type="entry name" value="LytTR"/>
    <property type="match status" value="1"/>
</dbReference>
<evidence type="ECO:0000259" key="1">
    <source>
        <dbReference type="SMART" id="SM00850"/>
    </source>
</evidence>
<evidence type="ECO:0000313" key="2">
    <source>
        <dbReference type="EMBL" id="MCP9762775.1"/>
    </source>
</evidence>
<dbReference type="EMBL" id="RJUF01000015">
    <property type="protein sequence ID" value="MCP9762775.1"/>
    <property type="molecule type" value="Genomic_DNA"/>
</dbReference>
<proteinExistence type="predicted"/>
<dbReference type="Proteomes" id="UP001204144">
    <property type="component" value="Unassembled WGS sequence"/>
</dbReference>
<accession>A0AAE3KWF0</accession>
<evidence type="ECO:0000313" key="3">
    <source>
        <dbReference type="Proteomes" id="UP001204144"/>
    </source>
</evidence>
<comment type="caution">
    <text evidence="2">The sequence shown here is derived from an EMBL/GenBank/DDBJ whole genome shotgun (WGS) entry which is preliminary data.</text>
</comment>
<sequence>METQIPIGGRKTVNPRDVISLKGDVNYTTVVFQNGRRKETVATTLKRIQEQLQPFPNFYRVTKSTIINLDCIECIKNNQIYLINGEVIIPSRRRGKMFFETIRGRN</sequence>